<accession>A0AAE8UBB3</accession>
<sequence length="122" mass="12589">MEKTFHLQQIHCGRADQTHWHRNCRTARKVSLSADKTSVTADGTDSVTFSVKVTKDDAPVSGAAISWVTSGGVLSSESTLTGSAGGSTVKLTSEEAGEFTVTATVDGVGVTSEKITFAPAGA</sequence>
<dbReference type="InterPro" id="IPR013783">
    <property type="entry name" value="Ig-like_fold"/>
</dbReference>
<dbReference type="Gene3D" id="2.60.40.10">
    <property type="entry name" value="Immunoglobulins"/>
    <property type="match status" value="1"/>
</dbReference>
<feature type="domain" description="Big-1" evidence="2">
    <location>
        <begin position="29"/>
        <end position="118"/>
    </location>
</feature>
<evidence type="ECO:0000259" key="2">
    <source>
        <dbReference type="PROSITE" id="PS51127"/>
    </source>
</evidence>
<evidence type="ECO:0000256" key="1">
    <source>
        <dbReference type="ARBA" id="ARBA00010116"/>
    </source>
</evidence>
<dbReference type="EMBL" id="SJON01000009">
    <property type="protein sequence ID" value="TCB86089.1"/>
    <property type="molecule type" value="Genomic_DNA"/>
</dbReference>
<dbReference type="SMART" id="SM00634">
    <property type="entry name" value="BID_1"/>
    <property type="match status" value="1"/>
</dbReference>
<evidence type="ECO:0000313" key="3">
    <source>
        <dbReference type="EMBL" id="TCB86089.1"/>
    </source>
</evidence>
<dbReference type="InterPro" id="IPR008964">
    <property type="entry name" value="Invasin/intimin_cell_adhesion"/>
</dbReference>
<organism evidence="3 4">
    <name type="scientific">Enterobacter quasihormaechei</name>
    <dbReference type="NCBI Taxonomy" id="2529382"/>
    <lineage>
        <taxon>Bacteria</taxon>
        <taxon>Pseudomonadati</taxon>
        <taxon>Pseudomonadota</taxon>
        <taxon>Gammaproteobacteria</taxon>
        <taxon>Enterobacterales</taxon>
        <taxon>Enterobacteriaceae</taxon>
        <taxon>Enterobacter</taxon>
    </lineage>
</organism>
<reference evidence="3 4" key="1">
    <citation type="submission" date="2019-02" db="EMBL/GenBank/DDBJ databases">
        <title>The draft genome of Enterobacter spp. strains.</title>
        <authorList>
            <person name="Wang C."/>
            <person name="Feng Y."/>
            <person name="Zong Z."/>
        </authorList>
    </citation>
    <scope>NUCLEOTIDE SEQUENCE [LARGE SCALE GENOMIC DNA]</scope>
    <source>
        <strain evidence="3 4">WCHEQ120003</strain>
    </source>
</reference>
<gene>
    <name evidence="3" type="ORF">E0L16_13055</name>
</gene>
<comment type="similarity">
    <text evidence="1">Belongs to the intimin/invasin family.</text>
</comment>
<name>A0AAE8UBB3_9ENTR</name>
<comment type="caution">
    <text evidence="3">The sequence shown here is derived from an EMBL/GenBank/DDBJ whole genome shotgun (WGS) entry which is preliminary data.</text>
</comment>
<dbReference type="AlphaFoldDB" id="A0AAE8UBB3"/>
<dbReference type="Proteomes" id="UP000291623">
    <property type="component" value="Unassembled WGS sequence"/>
</dbReference>
<evidence type="ECO:0000313" key="4">
    <source>
        <dbReference type="Proteomes" id="UP000291623"/>
    </source>
</evidence>
<dbReference type="PROSITE" id="PS51127">
    <property type="entry name" value="BIG1"/>
    <property type="match status" value="1"/>
</dbReference>
<proteinExistence type="inferred from homology"/>
<dbReference type="Pfam" id="PF02369">
    <property type="entry name" value="Big_1"/>
    <property type="match status" value="1"/>
</dbReference>
<dbReference type="SUPFAM" id="SSF49373">
    <property type="entry name" value="Invasin/intimin cell-adhesion fragments"/>
    <property type="match status" value="1"/>
</dbReference>
<dbReference type="InterPro" id="IPR003344">
    <property type="entry name" value="Big_1_dom"/>
</dbReference>
<protein>
    <recommendedName>
        <fullName evidence="2">Big-1 domain-containing protein</fullName>
    </recommendedName>
</protein>